<accession>A0A4V5PZ13</accession>
<evidence type="ECO:0000313" key="3">
    <source>
        <dbReference type="Proteomes" id="UP000310541"/>
    </source>
</evidence>
<protein>
    <submittedName>
        <fullName evidence="2">Uncharacterized protein</fullName>
    </submittedName>
</protein>
<comment type="caution">
    <text evidence="2">The sequence shown here is derived from an EMBL/GenBank/DDBJ whole genome shotgun (WGS) entry which is preliminary data.</text>
</comment>
<dbReference type="OrthoDB" id="9870104at2"/>
<dbReference type="EMBL" id="SWFM01000001">
    <property type="protein sequence ID" value="TKD72258.1"/>
    <property type="molecule type" value="Genomic_DNA"/>
</dbReference>
<sequence>MIEKILVMVVVYLLIGYARLIQHTRSERKESILYSTLVLISFYLSFIFITNSTAFNLDDLFDFLFGPSARAVLAYFTSP</sequence>
<dbReference type="AlphaFoldDB" id="A0A4V5PZ13"/>
<reference evidence="2 3" key="1">
    <citation type="submission" date="2019-04" db="EMBL/GenBank/DDBJ databases">
        <title>Genome sequence of Bacillus hwajinpoensis strain Y2.</title>
        <authorList>
            <person name="Fair J.L."/>
            <person name="Maclea K.S."/>
        </authorList>
    </citation>
    <scope>NUCLEOTIDE SEQUENCE [LARGE SCALE GENOMIC DNA]</scope>
    <source>
        <strain evidence="2 3">Y2</strain>
    </source>
</reference>
<gene>
    <name evidence="2" type="ORF">FBF83_05570</name>
</gene>
<dbReference type="Proteomes" id="UP000310541">
    <property type="component" value="Unassembled WGS sequence"/>
</dbReference>
<keyword evidence="1" id="KW-0812">Transmembrane</keyword>
<keyword evidence="1" id="KW-1133">Transmembrane helix</keyword>
<feature type="transmembrane region" description="Helical" evidence="1">
    <location>
        <begin position="33"/>
        <end position="55"/>
    </location>
</feature>
<evidence type="ECO:0000313" key="2">
    <source>
        <dbReference type="EMBL" id="TKD72258.1"/>
    </source>
</evidence>
<organism evidence="2 3">
    <name type="scientific">Guptibacillus hwajinpoensis</name>
    <dbReference type="NCBI Taxonomy" id="208199"/>
    <lineage>
        <taxon>Bacteria</taxon>
        <taxon>Bacillati</taxon>
        <taxon>Bacillota</taxon>
        <taxon>Bacilli</taxon>
        <taxon>Bacillales</taxon>
        <taxon>Guptibacillaceae</taxon>
        <taxon>Guptibacillus</taxon>
    </lineage>
</organism>
<feature type="transmembrane region" description="Helical" evidence="1">
    <location>
        <begin position="6"/>
        <end position="21"/>
    </location>
</feature>
<proteinExistence type="predicted"/>
<name>A0A4V5PZ13_9BACL</name>
<dbReference type="RefSeq" id="WP_136946109.1">
    <property type="nucleotide sequence ID" value="NZ_SWFM01000001.1"/>
</dbReference>
<evidence type="ECO:0000256" key="1">
    <source>
        <dbReference type="SAM" id="Phobius"/>
    </source>
</evidence>
<keyword evidence="1" id="KW-0472">Membrane</keyword>